<feature type="transmembrane region" description="Helical" evidence="1">
    <location>
        <begin position="51"/>
        <end position="72"/>
    </location>
</feature>
<organism evidence="2 3">
    <name type="scientific">Tuber aestivum</name>
    <name type="common">summer truffle</name>
    <dbReference type="NCBI Taxonomy" id="59557"/>
    <lineage>
        <taxon>Eukaryota</taxon>
        <taxon>Fungi</taxon>
        <taxon>Dikarya</taxon>
        <taxon>Ascomycota</taxon>
        <taxon>Pezizomycotina</taxon>
        <taxon>Pezizomycetes</taxon>
        <taxon>Pezizales</taxon>
        <taxon>Tuberaceae</taxon>
        <taxon>Tuber</taxon>
    </lineage>
</organism>
<name>A0A292PRT1_9PEZI</name>
<protein>
    <submittedName>
        <fullName evidence="2">Uncharacterized protein</fullName>
    </submittedName>
</protein>
<evidence type="ECO:0000313" key="2">
    <source>
        <dbReference type="EMBL" id="CUS10259.1"/>
    </source>
</evidence>
<keyword evidence="1" id="KW-1133">Transmembrane helix</keyword>
<keyword evidence="1" id="KW-0812">Transmembrane</keyword>
<gene>
    <name evidence="2" type="ORF">GSTUAT00005629001</name>
</gene>
<reference evidence="2" key="1">
    <citation type="submission" date="2015-10" db="EMBL/GenBank/DDBJ databases">
        <authorList>
            <person name="Regsiter A."/>
            <person name="william w."/>
        </authorList>
    </citation>
    <scope>NUCLEOTIDE SEQUENCE</scope>
    <source>
        <strain evidence="2">Montdore</strain>
    </source>
</reference>
<proteinExistence type="predicted"/>
<sequence>MAVFLINLGGLFFFGIPSEASWIPPFRQKPLGKAEVCIIRGSPANSLTERAGIVLFFLFSFFVFFIILFISFSQISPLSSRYHHIQDSSPSPPLSTTTERRFTLTLFQIREFRRCCFFSFLFFSFFFRG</sequence>
<dbReference type="Proteomes" id="UP001412239">
    <property type="component" value="Unassembled WGS sequence"/>
</dbReference>
<keyword evidence="1" id="KW-0472">Membrane</keyword>
<keyword evidence="3" id="KW-1185">Reference proteome</keyword>
<dbReference type="AlphaFoldDB" id="A0A292PRT1"/>
<accession>A0A292PRT1</accession>
<dbReference type="EMBL" id="LN891051">
    <property type="protein sequence ID" value="CUS10259.1"/>
    <property type="molecule type" value="Genomic_DNA"/>
</dbReference>
<evidence type="ECO:0000313" key="3">
    <source>
        <dbReference type="Proteomes" id="UP001412239"/>
    </source>
</evidence>
<evidence type="ECO:0000256" key="1">
    <source>
        <dbReference type="SAM" id="Phobius"/>
    </source>
</evidence>